<comment type="caution">
    <text evidence="2">The sequence shown here is derived from an EMBL/GenBank/DDBJ whole genome shotgun (WGS) entry which is preliminary data.</text>
</comment>
<dbReference type="EMBL" id="JACHEM010000035">
    <property type="protein sequence ID" value="MBB6440028.1"/>
    <property type="molecule type" value="Genomic_DNA"/>
</dbReference>
<feature type="transmembrane region" description="Helical" evidence="1">
    <location>
        <begin position="180"/>
        <end position="200"/>
    </location>
</feature>
<protein>
    <submittedName>
        <fullName evidence="2">ZIP family zinc transporter</fullName>
    </submittedName>
</protein>
<proteinExistence type="predicted"/>
<feature type="transmembrane region" description="Helical" evidence="1">
    <location>
        <begin position="44"/>
        <end position="62"/>
    </location>
</feature>
<keyword evidence="1" id="KW-0812">Transmembrane</keyword>
<evidence type="ECO:0000313" key="3">
    <source>
        <dbReference type="Proteomes" id="UP000540423"/>
    </source>
</evidence>
<keyword evidence="1" id="KW-0472">Membrane</keyword>
<reference evidence="2 3" key="1">
    <citation type="submission" date="2020-08" db="EMBL/GenBank/DDBJ databases">
        <title>Genomic Encyclopedia of Type Strains, Phase IV (KMG-IV): sequencing the most valuable type-strain genomes for metagenomic binning, comparative biology and taxonomic classification.</title>
        <authorList>
            <person name="Goeker M."/>
        </authorList>
    </citation>
    <scope>NUCLEOTIDE SEQUENCE [LARGE SCALE GENOMIC DNA]</scope>
    <source>
        <strain evidence="2 3">DSM 40141</strain>
    </source>
</reference>
<keyword evidence="3" id="KW-1185">Reference proteome</keyword>
<dbReference type="Proteomes" id="UP000540423">
    <property type="component" value="Unassembled WGS sequence"/>
</dbReference>
<feature type="transmembrane region" description="Helical" evidence="1">
    <location>
        <begin position="206"/>
        <end position="226"/>
    </location>
</feature>
<evidence type="ECO:0000313" key="2">
    <source>
        <dbReference type="EMBL" id="MBB6440028.1"/>
    </source>
</evidence>
<dbReference type="AlphaFoldDB" id="A0A7X0HM72"/>
<gene>
    <name evidence="2" type="ORF">HNQ79_006541</name>
</gene>
<feature type="transmembrane region" description="Helical" evidence="1">
    <location>
        <begin position="74"/>
        <end position="95"/>
    </location>
</feature>
<feature type="transmembrane region" description="Helical" evidence="1">
    <location>
        <begin position="12"/>
        <end position="32"/>
    </location>
</feature>
<feature type="transmembrane region" description="Helical" evidence="1">
    <location>
        <begin position="238"/>
        <end position="256"/>
    </location>
</feature>
<accession>A0A7X0HM72</accession>
<organism evidence="2 3">
    <name type="scientific">Streptomyces candidus</name>
    <dbReference type="NCBI Taxonomy" id="67283"/>
    <lineage>
        <taxon>Bacteria</taxon>
        <taxon>Bacillati</taxon>
        <taxon>Actinomycetota</taxon>
        <taxon>Actinomycetes</taxon>
        <taxon>Kitasatosporales</taxon>
        <taxon>Streptomycetaceae</taxon>
        <taxon>Streptomyces</taxon>
    </lineage>
</organism>
<sequence>MSNEVRTGVVVHGAWVAGAWGLFAGMALLLGAAMSSFVRVPRRLIAMVMAFGSGVLMSAVAFELIAEAYDRSGMWPVVAGALSGAVVYSGANALLARHGARHRKRSGGQQPSESEQPGSGNAIALGALLDGIPESIVIGTSLLGGGQVGIATVGAVFISNLPEGLASSAGMRSAGRSRGYVFALWGGIAVISGLAALAGYTLLGDASASVLAVITAIAGGAILAMIADTMIPEAYGEVHLLTGLVTVVGFLTAFALSQL</sequence>
<dbReference type="RefSeq" id="WP_185036501.1">
    <property type="nucleotide sequence ID" value="NZ_JACHEM010000035.1"/>
</dbReference>
<evidence type="ECO:0000256" key="1">
    <source>
        <dbReference type="SAM" id="Phobius"/>
    </source>
</evidence>
<keyword evidence="1" id="KW-1133">Transmembrane helix</keyword>
<name>A0A7X0HM72_9ACTN</name>